<gene>
    <name evidence="1" type="ORF">SAMN04490178_12219</name>
</gene>
<dbReference type="SUPFAM" id="SSF140500">
    <property type="entry name" value="BAS1536-like"/>
    <property type="match status" value="1"/>
</dbReference>
<dbReference type="InterPro" id="IPR018540">
    <property type="entry name" value="Spo0E-like"/>
</dbReference>
<accession>A0A1H8XBT9</accession>
<name>A0A1H8XBT9_9FIRM</name>
<dbReference type="Gene3D" id="4.10.280.10">
    <property type="entry name" value="Helix-loop-helix DNA-binding domain"/>
    <property type="match status" value="1"/>
</dbReference>
<proteinExistence type="predicted"/>
<evidence type="ECO:0000313" key="1">
    <source>
        <dbReference type="EMBL" id="SEP37415.1"/>
    </source>
</evidence>
<dbReference type="EMBL" id="FODY01000022">
    <property type="protein sequence ID" value="SEP37415.1"/>
    <property type="molecule type" value="Genomic_DNA"/>
</dbReference>
<keyword evidence="2" id="KW-1185">Reference proteome</keyword>
<evidence type="ECO:0000313" key="2">
    <source>
        <dbReference type="Proteomes" id="UP000198847"/>
    </source>
</evidence>
<protein>
    <submittedName>
        <fullName evidence="1">Spo0E like sporulation regulatory protein</fullName>
    </submittedName>
</protein>
<sequence length="63" mass="7563">MFDLTKQQQLIEKERSRLHELVIAKRGNLADPEVNELSAHLDRLIVAYERSKMEKNKRRQFQL</sequence>
<dbReference type="RefSeq" id="WP_091749603.1">
    <property type="nucleotide sequence ID" value="NZ_FODY01000022.1"/>
</dbReference>
<dbReference type="OrthoDB" id="1684496at2"/>
<dbReference type="GO" id="GO:0043937">
    <property type="term" value="P:regulation of sporulation"/>
    <property type="evidence" value="ECO:0007669"/>
    <property type="project" value="InterPro"/>
</dbReference>
<dbReference type="InterPro" id="IPR037208">
    <property type="entry name" value="Spo0E-like_sf"/>
</dbReference>
<dbReference type="Proteomes" id="UP000198847">
    <property type="component" value="Unassembled WGS sequence"/>
</dbReference>
<dbReference type="InterPro" id="IPR036638">
    <property type="entry name" value="HLH_DNA-bd_sf"/>
</dbReference>
<reference evidence="1 2" key="1">
    <citation type="submission" date="2016-10" db="EMBL/GenBank/DDBJ databases">
        <authorList>
            <person name="de Groot N.N."/>
        </authorList>
    </citation>
    <scope>NUCLEOTIDE SEQUENCE [LARGE SCALE GENOMIC DNA]</scope>
    <source>
        <strain evidence="1 2">DSM 13305</strain>
    </source>
</reference>
<dbReference type="GO" id="GO:0046983">
    <property type="term" value="F:protein dimerization activity"/>
    <property type="evidence" value="ECO:0007669"/>
    <property type="project" value="InterPro"/>
</dbReference>
<dbReference type="AlphaFoldDB" id="A0A1H8XBT9"/>
<dbReference type="Pfam" id="PF09388">
    <property type="entry name" value="SpoOE-like"/>
    <property type="match status" value="1"/>
</dbReference>
<organism evidence="1 2">
    <name type="scientific">Propionispora vibrioides</name>
    <dbReference type="NCBI Taxonomy" id="112903"/>
    <lineage>
        <taxon>Bacteria</taxon>
        <taxon>Bacillati</taxon>
        <taxon>Bacillota</taxon>
        <taxon>Negativicutes</taxon>
        <taxon>Selenomonadales</taxon>
        <taxon>Sporomusaceae</taxon>
        <taxon>Propionispora</taxon>
    </lineage>
</organism>